<dbReference type="PIRSF" id="PIRSF000429">
    <property type="entry name" value="Ac-CoA_Ac_transf"/>
    <property type="match status" value="1"/>
</dbReference>
<keyword evidence="3" id="KW-1185">Reference proteome</keyword>
<dbReference type="InterPro" id="IPR055140">
    <property type="entry name" value="Thiolase_C_2"/>
</dbReference>
<comment type="caution">
    <text evidence="2">The sequence shown here is derived from an EMBL/GenBank/DDBJ whole genome shotgun (WGS) entry which is preliminary data.</text>
</comment>
<dbReference type="Gene3D" id="3.40.47.10">
    <property type="match status" value="1"/>
</dbReference>
<name>A0ABT8FW13_9MICO</name>
<evidence type="ECO:0000259" key="1">
    <source>
        <dbReference type="Pfam" id="PF22691"/>
    </source>
</evidence>
<feature type="domain" description="Thiolase C-terminal" evidence="1">
    <location>
        <begin position="261"/>
        <end position="387"/>
    </location>
</feature>
<accession>A0ABT8FW13</accession>
<organism evidence="2 3">
    <name type="scientific">Microbacterium aurantiacum</name>
    <dbReference type="NCBI Taxonomy" id="162393"/>
    <lineage>
        <taxon>Bacteria</taxon>
        <taxon>Bacillati</taxon>
        <taxon>Actinomycetota</taxon>
        <taxon>Actinomycetes</taxon>
        <taxon>Micrococcales</taxon>
        <taxon>Microbacteriaceae</taxon>
        <taxon>Microbacterium</taxon>
    </lineage>
</organism>
<evidence type="ECO:0000313" key="2">
    <source>
        <dbReference type="EMBL" id="MDN4465381.1"/>
    </source>
</evidence>
<sequence length="393" mass="41563">MSARTIRGRVAVVGVGESTYYKHGRSPDPEFVLALKAILAAARDAGLDAKEIDGFASFSNDRNTGVRLANALGVHELRWSSMQWGGGGGGASGAVQQAAAAVAAGFADTVVVHRSLAQGQFGRYGSSMPRKAMDSLRVPYGMSTPAAVYASRMTRFFAETGVNPDVQRAVSLASYHHAQNNPRAVMHGRPLDEATYDQSRWIVEPWRLFDLCQENDGAAALIVTSAERAKDLTPTPSYIIAAAQGGGIRSGGFIENVYDGPNYATSDYTEVARRLWGMSGLTPADVDVVQSYENFTGAVVLSLIEHGFCSPEDADEILSFENLIAPSGALPLNTSGGNLAEAYIHGLGSHIEAVRQLRGESPNQVPGAKVSLASSGPMVTPASTVLFGVEEVL</sequence>
<dbReference type="InterPro" id="IPR016039">
    <property type="entry name" value="Thiolase-like"/>
</dbReference>
<dbReference type="PANTHER" id="PTHR42870:SF1">
    <property type="entry name" value="NON-SPECIFIC LIPID-TRANSFER PROTEIN-LIKE 2"/>
    <property type="match status" value="1"/>
</dbReference>
<dbReference type="CDD" id="cd00829">
    <property type="entry name" value="SCP-x_thiolase"/>
    <property type="match status" value="1"/>
</dbReference>
<dbReference type="RefSeq" id="WP_301135302.1">
    <property type="nucleotide sequence ID" value="NZ_BAAAUQ010000016.1"/>
</dbReference>
<evidence type="ECO:0000313" key="3">
    <source>
        <dbReference type="Proteomes" id="UP001172731"/>
    </source>
</evidence>
<proteinExistence type="predicted"/>
<dbReference type="SUPFAM" id="SSF53901">
    <property type="entry name" value="Thiolase-like"/>
    <property type="match status" value="2"/>
</dbReference>
<reference evidence="2" key="1">
    <citation type="submission" date="2021-06" db="EMBL/GenBank/DDBJ databases">
        <title>Genome-based taxonomic framework of Microbacterium strains isolated from marine environment, the description of four new species and reclassification of four preexisting species.</title>
        <authorList>
            <person name="Lee S.D."/>
            <person name="Kim S.-M."/>
            <person name="Byeon Y.-S."/>
            <person name="Yang H.L."/>
            <person name="Kim I.S."/>
        </authorList>
    </citation>
    <scope>NUCLEOTIDE SEQUENCE</scope>
    <source>
        <strain evidence="2">KACC 20510</strain>
    </source>
</reference>
<protein>
    <recommendedName>
        <fullName evidence="1">Thiolase C-terminal domain-containing protein</fullName>
    </recommendedName>
</protein>
<dbReference type="Proteomes" id="UP001172731">
    <property type="component" value="Unassembled WGS sequence"/>
</dbReference>
<gene>
    <name evidence="2" type="ORF">KZC48_13385</name>
</gene>
<dbReference type="InterPro" id="IPR002155">
    <property type="entry name" value="Thiolase"/>
</dbReference>
<dbReference type="Pfam" id="PF22691">
    <property type="entry name" value="Thiolase_C_1"/>
    <property type="match status" value="1"/>
</dbReference>
<dbReference type="EMBL" id="JAHWXI010000018">
    <property type="protein sequence ID" value="MDN4465381.1"/>
    <property type="molecule type" value="Genomic_DNA"/>
</dbReference>
<dbReference type="PANTHER" id="PTHR42870">
    <property type="entry name" value="ACETYL-COA C-ACETYLTRANSFERASE"/>
    <property type="match status" value="1"/>
</dbReference>